<reference evidence="2 3" key="1">
    <citation type="journal article" date="2016" name="Nat. Commun.">
        <title>Thousands of microbial genomes shed light on interconnected biogeochemical processes in an aquifer system.</title>
        <authorList>
            <person name="Anantharaman K."/>
            <person name="Brown C.T."/>
            <person name="Hug L.A."/>
            <person name="Sharon I."/>
            <person name="Castelle C.J."/>
            <person name="Probst A.J."/>
            <person name="Thomas B.C."/>
            <person name="Singh A."/>
            <person name="Wilkins M.J."/>
            <person name="Karaoz U."/>
            <person name="Brodie E.L."/>
            <person name="Williams K.H."/>
            <person name="Hubbard S.S."/>
            <person name="Banfield J.F."/>
        </authorList>
    </citation>
    <scope>NUCLEOTIDE SEQUENCE [LARGE SCALE GENOMIC DNA]</scope>
</reference>
<dbReference type="CDD" id="cd04332">
    <property type="entry name" value="YbaK_like"/>
    <property type="match status" value="1"/>
</dbReference>
<accession>A0A1F5Q8A5</accession>
<dbReference type="PANTHER" id="PTHR30411">
    <property type="entry name" value="CYTOPLASMIC PROTEIN"/>
    <property type="match status" value="1"/>
</dbReference>
<dbReference type="AlphaFoldDB" id="A0A1F5Q8A5"/>
<comment type="caution">
    <text evidence="2">The sequence shown here is derived from an EMBL/GenBank/DDBJ whole genome shotgun (WGS) entry which is preliminary data.</text>
</comment>
<gene>
    <name evidence="2" type="ORF">A3J05_01070</name>
</gene>
<dbReference type="InterPro" id="IPR007214">
    <property type="entry name" value="YbaK/aa-tRNA-synth-assoc-dom"/>
</dbReference>
<evidence type="ECO:0000313" key="2">
    <source>
        <dbReference type="EMBL" id="OGE98419.1"/>
    </source>
</evidence>
<dbReference type="Gene3D" id="3.90.960.10">
    <property type="entry name" value="YbaK/aminoacyl-tRNA synthetase-associated domain"/>
    <property type="match status" value="1"/>
</dbReference>
<name>A0A1F5Q8A5_9BACT</name>
<evidence type="ECO:0000313" key="3">
    <source>
        <dbReference type="Proteomes" id="UP000177235"/>
    </source>
</evidence>
<dbReference type="PANTHER" id="PTHR30411:SF9">
    <property type="entry name" value="MULTIFUNCTIONAL SER_THR-TRNA DEACYLASE PROXP-Y"/>
    <property type="match status" value="1"/>
</dbReference>
<dbReference type="Proteomes" id="UP000177235">
    <property type="component" value="Unassembled WGS sequence"/>
</dbReference>
<dbReference type="EMBL" id="MFFF01000033">
    <property type="protein sequence ID" value="OGE98419.1"/>
    <property type="molecule type" value="Genomic_DNA"/>
</dbReference>
<dbReference type="GO" id="GO:0002161">
    <property type="term" value="F:aminoacyl-tRNA deacylase activity"/>
    <property type="evidence" value="ECO:0007669"/>
    <property type="project" value="InterPro"/>
</dbReference>
<organism evidence="2 3">
    <name type="scientific">Candidatus Doudnabacteria bacterium RIFCSPLOWO2_02_FULL_48_13</name>
    <dbReference type="NCBI Taxonomy" id="1817845"/>
    <lineage>
        <taxon>Bacteria</taxon>
        <taxon>Candidatus Doudnaibacteriota</taxon>
    </lineage>
</organism>
<sequence length="163" mass="18122">MDKKLEKFLSENKIKFEIHEHKKVFTAHDEAQTQHIKTKEIAKVVLVKTTPPTPSLIKEGAKGAFALVVVPAQKYVDFAKVKKGLKAKKVSMAKESDITKVLKTKVGLIHPFGNLYELPVLLDNSLAKQKKLMASAGSYTESIELKVSDFTKMVQPIKGSFAK</sequence>
<dbReference type="Pfam" id="PF04073">
    <property type="entry name" value="tRNA_edit"/>
    <property type="match status" value="1"/>
</dbReference>
<feature type="domain" description="YbaK/aminoacyl-tRNA synthetase-associated" evidence="1">
    <location>
        <begin position="21"/>
        <end position="152"/>
    </location>
</feature>
<protein>
    <recommendedName>
        <fullName evidence="1">YbaK/aminoacyl-tRNA synthetase-associated domain-containing protein</fullName>
    </recommendedName>
</protein>
<evidence type="ECO:0000259" key="1">
    <source>
        <dbReference type="Pfam" id="PF04073"/>
    </source>
</evidence>
<dbReference type="SUPFAM" id="SSF55826">
    <property type="entry name" value="YbaK/ProRS associated domain"/>
    <property type="match status" value="1"/>
</dbReference>
<dbReference type="InterPro" id="IPR036754">
    <property type="entry name" value="YbaK/aa-tRNA-synt-asso_dom_sf"/>
</dbReference>
<proteinExistence type="predicted"/>